<comment type="caution">
    <text evidence="1">The sequence shown here is derived from an EMBL/GenBank/DDBJ whole genome shotgun (WGS) entry which is preliminary data.</text>
</comment>
<feature type="non-terminal residue" evidence="1">
    <location>
        <position position="183"/>
    </location>
</feature>
<protein>
    <recommendedName>
        <fullName evidence="2">Polymer-forming cytoskeletal family protein</fullName>
    </recommendedName>
</protein>
<dbReference type="PANTHER" id="PTHR35024:SF4">
    <property type="entry name" value="POLYMER-FORMING CYTOSKELETAL PROTEIN"/>
    <property type="match status" value="1"/>
</dbReference>
<dbReference type="Pfam" id="PF04519">
    <property type="entry name" value="Bactofilin"/>
    <property type="match status" value="1"/>
</dbReference>
<accession>A0A0F8Y2R1</accession>
<dbReference type="PANTHER" id="PTHR35024">
    <property type="entry name" value="HYPOTHETICAL CYTOSOLIC PROTEIN"/>
    <property type="match status" value="1"/>
</dbReference>
<name>A0A0F8Y2R1_9ZZZZ</name>
<organism evidence="1">
    <name type="scientific">marine sediment metagenome</name>
    <dbReference type="NCBI Taxonomy" id="412755"/>
    <lineage>
        <taxon>unclassified sequences</taxon>
        <taxon>metagenomes</taxon>
        <taxon>ecological metagenomes</taxon>
    </lineage>
</organism>
<reference evidence="1" key="1">
    <citation type="journal article" date="2015" name="Nature">
        <title>Complex archaea that bridge the gap between prokaryotes and eukaryotes.</title>
        <authorList>
            <person name="Spang A."/>
            <person name="Saw J.H."/>
            <person name="Jorgensen S.L."/>
            <person name="Zaremba-Niedzwiedzka K."/>
            <person name="Martijn J."/>
            <person name="Lind A.E."/>
            <person name="van Eijk R."/>
            <person name="Schleper C."/>
            <person name="Guy L."/>
            <person name="Ettema T.J."/>
        </authorList>
    </citation>
    <scope>NUCLEOTIDE SEQUENCE</scope>
</reference>
<proteinExistence type="predicted"/>
<gene>
    <name evidence="1" type="ORF">LCGC14_2871160</name>
</gene>
<dbReference type="AlphaFoldDB" id="A0A0F8Y2R1"/>
<dbReference type="EMBL" id="LAZR01055746">
    <property type="protein sequence ID" value="KKK75692.1"/>
    <property type="molecule type" value="Genomic_DNA"/>
</dbReference>
<evidence type="ECO:0008006" key="2">
    <source>
        <dbReference type="Google" id="ProtNLM"/>
    </source>
</evidence>
<sequence>MENNTDYTVEDSFVNSIIGEGTTLRGEFDLNGLLRIDGKFFGKVRTTGRVLIGKNGTAECTIVSGTVVIGGKVKGDIIASEKITLLSTGELNGNIKTPRLIIEEGVIFDGTCEIIEDKERLNKIQQEFMERNSAPSSTIDGHKCRIVNINIYDASAMGEYIYKVKKYSVAVIFSINKNNMIVN</sequence>
<evidence type="ECO:0000313" key="1">
    <source>
        <dbReference type="EMBL" id="KKK75692.1"/>
    </source>
</evidence>
<dbReference type="InterPro" id="IPR007607">
    <property type="entry name" value="BacA/B"/>
</dbReference>